<proteinExistence type="inferred from homology"/>
<comment type="catalytic activity">
    <reaction evidence="1 6">
        <text>epsilon-(gamma-L-glutamyl)-L-lysine = 5-oxo-L-proline + L-lysine</text>
        <dbReference type="Rhea" id="RHEA:16961"/>
        <dbReference type="ChEBI" id="CHEBI:32551"/>
        <dbReference type="ChEBI" id="CHEBI:58402"/>
        <dbReference type="ChEBI" id="CHEBI:133752"/>
        <dbReference type="EC" id="4.3.2.8"/>
    </reaction>
</comment>
<comment type="caution">
    <text evidence="8">The sequence shown here is derived from an EMBL/GenBank/DDBJ whole genome shotgun (WGS) entry which is preliminary data.</text>
</comment>
<dbReference type="AlphaFoldDB" id="A0A553QZY1"/>
<comment type="function">
    <text evidence="4">May contribute to degradation of proteins cross-linked by transglutaminases by degrading the cross-link between a lysine and a glutamic acid residue. Catalyzes the formation of 5-oxo-L-proline from L-gamma-glutamyl-L-epsilon-lysine.</text>
</comment>
<sequence>MALVFVYGTLKKQQPNHFRLLDRSNGRAEFITDARTVERFPLVIATKYNIPFLLNAPGTGNQVYGEICEVDEKMLKFLDWFEGCPKMYQRRPIQLEMLKEGESRGLLEAFVYSTETYEPDWLQNTMYDNYDSKGDHGREYVKREDRTPE</sequence>
<evidence type="ECO:0000256" key="2">
    <source>
        <dbReference type="ARBA" id="ARBA00008861"/>
    </source>
</evidence>
<dbReference type="Pfam" id="PF06094">
    <property type="entry name" value="GGACT"/>
    <property type="match status" value="1"/>
</dbReference>
<dbReference type="GO" id="GO:0042219">
    <property type="term" value="P:modified amino acid catabolic process"/>
    <property type="evidence" value="ECO:0007669"/>
    <property type="project" value="UniProtKB-UniRule"/>
</dbReference>
<organism evidence="8 9">
    <name type="scientific">Danionella cerebrum</name>
    <dbReference type="NCBI Taxonomy" id="2873325"/>
    <lineage>
        <taxon>Eukaryota</taxon>
        <taxon>Metazoa</taxon>
        <taxon>Chordata</taxon>
        <taxon>Craniata</taxon>
        <taxon>Vertebrata</taxon>
        <taxon>Euteleostomi</taxon>
        <taxon>Actinopterygii</taxon>
        <taxon>Neopterygii</taxon>
        <taxon>Teleostei</taxon>
        <taxon>Ostariophysi</taxon>
        <taxon>Cypriniformes</taxon>
        <taxon>Danionidae</taxon>
        <taxon>Danioninae</taxon>
        <taxon>Danionella</taxon>
    </lineage>
</organism>
<dbReference type="InterPro" id="IPR013024">
    <property type="entry name" value="GGCT-like"/>
</dbReference>
<dbReference type="InterPro" id="IPR039126">
    <property type="entry name" value="GGACT"/>
</dbReference>
<dbReference type="Gene3D" id="3.10.490.10">
    <property type="entry name" value="Gamma-glutamyl cyclotransferase-like"/>
    <property type="match status" value="1"/>
</dbReference>
<dbReference type="GO" id="GO:0005829">
    <property type="term" value="C:cytosol"/>
    <property type="evidence" value="ECO:0007669"/>
    <property type="project" value="TreeGrafter"/>
</dbReference>
<dbReference type="EMBL" id="SRMA01025359">
    <property type="protein sequence ID" value="TRY95524.1"/>
    <property type="molecule type" value="Genomic_DNA"/>
</dbReference>
<dbReference type="CDD" id="cd06661">
    <property type="entry name" value="GGCT_like"/>
    <property type="match status" value="1"/>
</dbReference>
<evidence type="ECO:0000256" key="6">
    <source>
        <dbReference type="RuleBase" id="RU367036"/>
    </source>
</evidence>
<feature type="active site" description="Proton acceptor" evidence="5">
    <location>
        <position position="82"/>
    </location>
</feature>
<dbReference type="EC" id="4.3.2.8" evidence="6"/>
<reference evidence="8 9" key="1">
    <citation type="journal article" date="2019" name="Sci. Data">
        <title>Hybrid genome assembly and annotation of Danionella translucida.</title>
        <authorList>
            <person name="Kadobianskyi M."/>
            <person name="Schulze L."/>
            <person name="Schuelke M."/>
            <person name="Judkewitz B."/>
        </authorList>
    </citation>
    <scope>NUCLEOTIDE SEQUENCE [LARGE SCALE GENOMIC DNA]</scope>
    <source>
        <strain evidence="8 9">Bolton</strain>
    </source>
</reference>
<dbReference type="PANTHER" id="PTHR12510">
    <property type="entry name" value="TROPONIN C-AKIN-1 PROTEIN"/>
    <property type="match status" value="1"/>
</dbReference>
<evidence type="ECO:0000256" key="1">
    <source>
        <dbReference type="ARBA" id="ARBA00001684"/>
    </source>
</evidence>
<evidence type="ECO:0000313" key="9">
    <source>
        <dbReference type="Proteomes" id="UP000316079"/>
    </source>
</evidence>
<evidence type="ECO:0000256" key="3">
    <source>
        <dbReference type="ARBA" id="ARBA00023239"/>
    </source>
</evidence>
<dbReference type="InterPro" id="IPR036568">
    <property type="entry name" value="GGCT-like_sf"/>
</dbReference>
<gene>
    <name evidence="8" type="ORF">DNTS_012494</name>
</gene>
<keyword evidence="3 6" id="KW-0456">Lyase</keyword>
<dbReference type="OrthoDB" id="113620at2759"/>
<keyword evidence="9" id="KW-1185">Reference proteome</keyword>
<name>A0A553QZY1_9TELE</name>
<dbReference type="Proteomes" id="UP000316079">
    <property type="component" value="Unassembled WGS sequence"/>
</dbReference>
<evidence type="ECO:0000313" key="8">
    <source>
        <dbReference type="EMBL" id="TRY95524.1"/>
    </source>
</evidence>
<dbReference type="PANTHER" id="PTHR12510:SF4">
    <property type="entry name" value="GAMMA-GLUTAMYLAMINECYCLOTRANSFERASE"/>
    <property type="match status" value="1"/>
</dbReference>
<dbReference type="FunFam" id="3.10.490.10:FF:000008">
    <property type="entry name" value="Gamma-glutamylaminecyclotransferase A"/>
    <property type="match status" value="1"/>
</dbReference>
<evidence type="ECO:0000256" key="4">
    <source>
        <dbReference type="ARBA" id="ARBA00057733"/>
    </source>
</evidence>
<dbReference type="InterPro" id="IPR009288">
    <property type="entry name" value="AIG2-like_dom"/>
</dbReference>
<dbReference type="GO" id="GO:0061929">
    <property type="term" value="F:gamma-glutamylaminecyclotransferase activity"/>
    <property type="evidence" value="ECO:0007669"/>
    <property type="project" value="UniProtKB-UniRule"/>
</dbReference>
<dbReference type="STRING" id="623744.A0A553QZY1"/>
<protein>
    <recommendedName>
        <fullName evidence="6">Gamma-glutamylaminecyclotransferase</fullName>
        <ecNumber evidence="6">4.3.2.8</ecNumber>
    </recommendedName>
</protein>
<evidence type="ECO:0000259" key="7">
    <source>
        <dbReference type="Pfam" id="PF06094"/>
    </source>
</evidence>
<comment type="similarity">
    <text evidence="2 6">Belongs to the gamma-glutamylcyclotransferase family.</text>
</comment>
<dbReference type="SUPFAM" id="SSF110857">
    <property type="entry name" value="Gamma-glutamyl cyclotransferase-like"/>
    <property type="match status" value="1"/>
</dbReference>
<accession>A0A553QZY1</accession>
<feature type="domain" description="Gamma-glutamylcyclotransferase AIG2-like" evidence="7">
    <location>
        <begin position="4"/>
        <end position="120"/>
    </location>
</feature>
<evidence type="ECO:0000256" key="5">
    <source>
        <dbReference type="PIRSR" id="PIRSR639126-1"/>
    </source>
</evidence>